<dbReference type="Gramene" id="TuG1812G0700005031.01.T01">
    <property type="protein sequence ID" value="TuG1812G0700005031.01.T01.cds369499"/>
    <property type="gene ID" value="TuG1812G0700005031.01"/>
</dbReference>
<keyword evidence="3" id="KW-1185">Reference proteome</keyword>
<feature type="compositionally biased region" description="Gly residues" evidence="1">
    <location>
        <begin position="176"/>
        <end position="186"/>
    </location>
</feature>
<dbReference type="EnsemblPlants" id="TuG1812G0700005031.01.T01">
    <property type="protein sequence ID" value="TuG1812G0700005031.01.T01.cds369499"/>
    <property type="gene ID" value="TuG1812G0700005031.01"/>
</dbReference>
<evidence type="ECO:0000313" key="2">
    <source>
        <dbReference type="EnsemblPlants" id="TuG1812G0700005031.01.T01.cds369499"/>
    </source>
</evidence>
<proteinExistence type="predicted"/>
<accession>A0A8R7VCI5</accession>
<sequence length="223" mass="23289">PYVQRPRRGRSGRTQQLAICSAGSVVHRFAFAREQISCHARHVSRARRVKRARRAWLVVERGVVVVGCLAAEVGEAEEEAAEVGHGAGDAECARVAVAVLLRGAPEQGLERRLAQELGPHGEALAGATLLADAHRHVPLRHPRAPAEPPRAEERGGRRRSCRGGGLRGSVGPERLVGGGSAGVGRGHAGEPSEQALHRAAASVDAGDLETLVSGGGGGFLARV</sequence>
<reference evidence="3" key="1">
    <citation type="journal article" date="2013" name="Nature">
        <title>Draft genome of the wheat A-genome progenitor Triticum urartu.</title>
        <authorList>
            <person name="Ling H.Q."/>
            <person name="Zhao S."/>
            <person name="Liu D."/>
            <person name="Wang J."/>
            <person name="Sun H."/>
            <person name="Zhang C."/>
            <person name="Fan H."/>
            <person name="Li D."/>
            <person name="Dong L."/>
            <person name="Tao Y."/>
            <person name="Gao C."/>
            <person name="Wu H."/>
            <person name="Li Y."/>
            <person name="Cui Y."/>
            <person name="Guo X."/>
            <person name="Zheng S."/>
            <person name="Wang B."/>
            <person name="Yu K."/>
            <person name="Liang Q."/>
            <person name="Yang W."/>
            <person name="Lou X."/>
            <person name="Chen J."/>
            <person name="Feng M."/>
            <person name="Jian J."/>
            <person name="Zhang X."/>
            <person name="Luo G."/>
            <person name="Jiang Y."/>
            <person name="Liu J."/>
            <person name="Wang Z."/>
            <person name="Sha Y."/>
            <person name="Zhang B."/>
            <person name="Wu H."/>
            <person name="Tang D."/>
            <person name="Shen Q."/>
            <person name="Xue P."/>
            <person name="Zou S."/>
            <person name="Wang X."/>
            <person name="Liu X."/>
            <person name="Wang F."/>
            <person name="Yang Y."/>
            <person name="An X."/>
            <person name="Dong Z."/>
            <person name="Zhang K."/>
            <person name="Zhang X."/>
            <person name="Luo M.C."/>
            <person name="Dvorak J."/>
            <person name="Tong Y."/>
            <person name="Wang J."/>
            <person name="Yang H."/>
            <person name="Li Z."/>
            <person name="Wang D."/>
            <person name="Zhang A."/>
            <person name="Wang J."/>
        </authorList>
    </citation>
    <scope>NUCLEOTIDE SEQUENCE</scope>
    <source>
        <strain evidence="3">cv. G1812</strain>
    </source>
</reference>
<evidence type="ECO:0000313" key="3">
    <source>
        <dbReference type="Proteomes" id="UP000015106"/>
    </source>
</evidence>
<organism evidence="2 3">
    <name type="scientific">Triticum urartu</name>
    <name type="common">Red wild einkorn</name>
    <name type="synonym">Crithodium urartu</name>
    <dbReference type="NCBI Taxonomy" id="4572"/>
    <lineage>
        <taxon>Eukaryota</taxon>
        <taxon>Viridiplantae</taxon>
        <taxon>Streptophyta</taxon>
        <taxon>Embryophyta</taxon>
        <taxon>Tracheophyta</taxon>
        <taxon>Spermatophyta</taxon>
        <taxon>Magnoliopsida</taxon>
        <taxon>Liliopsida</taxon>
        <taxon>Poales</taxon>
        <taxon>Poaceae</taxon>
        <taxon>BOP clade</taxon>
        <taxon>Pooideae</taxon>
        <taxon>Triticodae</taxon>
        <taxon>Triticeae</taxon>
        <taxon>Triticinae</taxon>
        <taxon>Triticum</taxon>
    </lineage>
</organism>
<protein>
    <submittedName>
        <fullName evidence="2">Uncharacterized protein</fullName>
    </submittedName>
</protein>
<reference evidence="2" key="2">
    <citation type="submission" date="2018-03" db="EMBL/GenBank/DDBJ databases">
        <title>The Triticum urartu genome reveals the dynamic nature of wheat genome evolution.</title>
        <authorList>
            <person name="Ling H."/>
            <person name="Ma B."/>
            <person name="Shi X."/>
            <person name="Liu H."/>
            <person name="Dong L."/>
            <person name="Sun H."/>
            <person name="Cao Y."/>
            <person name="Gao Q."/>
            <person name="Zheng S."/>
            <person name="Li Y."/>
            <person name="Yu Y."/>
            <person name="Du H."/>
            <person name="Qi M."/>
            <person name="Li Y."/>
            <person name="Yu H."/>
            <person name="Cui Y."/>
            <person name="Wang N."/>
            <person name="Chen C."/>
            <person name="Wu H."/>
            <person name="Zhao Y."/>
            <person name="Zhang J."/>
            <person name="Li Y."/>
            <person name="Zhou W."/>
            <person name="Zhang B."/>
            <person name="Hu W."/>
            <person name="Eijk M."/>
            <person name="Tang J."/>
            <person name="Witsenboer H."/>
            <person name="Zhao S."/>
            <person name="Li Z."/>
            <person name="Zhang A."/>
            <person name="Wang D."/>
            <person name="Liang C."/>
        </authorList>
    </citation>
    <scope>NUCLEOTIDE SEQUENCE [LARGE SCALE GENOMIC DNA]</scope>
    <source>
        <strain evidence="2">cv. G1812</strain>
    </source>
</reference>
<name>A0A8R7VCI5_TRIUA</name>
<dbReference type="Proteomes" id="UP000015106">
    <property type="component" value="Chromosome 7"/>
</dbReference>
<reference evidence="2" key="3">
    <citation type="submission" date="2022-06" db="UniProtKB">
        <authorList>
            <consortium name="EnsemblPlants"/>
        </authorList>
    </citation>
    <scope>IDENTIFICATION</scope>
</reference>
<feature type="region of interest" description="Disordered" evidence="1">
    <location>
        <begin position="138"/>
        <end position="193"/>
    </location>
</feature>
<dbReference type="AlphaFoldDB" id="A0A8R7VCI5"/>
<evidence type="ECO:0000256" key="1">
    <source>
        <dbReference type="SAM" id="MobiDB-lite"/>
    </source>
</evidence>